<comment type="subunit">
    <text evidence="9">Homodimer.</text>
</comment>
<comment type="similarity">
    <text evidence="3 9">Belongs to the metallo-dependent hydrolases superfamily. DHOase family. Class II DHOase subfamily.</text>
</comment>
<organism evidence="10 11">
    <name type="scientific">Legionella geestiana</name>
    <dbReference type="NCBI Taxonomy" id="45065"/>
    <lineage>
        <taxon>Bacteria</taxon>
        <taxon>Pseudomonadati</taxon>
        <taxon>Pseudomonadota</taxon>
        <taxon>Gammaproteobacteria</taxon>
        <taxon>Legionellales</taxon>
        <taxon>Legionellaceae</taxon>
        <taxon>Legionella</taxon>
    </lineage>
</organism>
<comment type="caution">
    <text evidence="10">The sequence shown here is derived from an EMBL/GenBank/DDBJ whole genome shotgun (WGS) entry which is preliminary data.</text>
</comment>
<evidence type="ECO:0000256" key="4">
    <source>
        <dbReference type="ARBA" id="ARBA00012860"/>
    </source>
</evidence>
<dbReference type="Proteomes" id="UP000054785">
    <property type="component" value="Unassembled WGS sequence"/>
</dbReference>
<keyword evidence="7 9" id="KW-0862">Zinc</keyword>
<dbReference type="InterPro" id="IPR002195">
    <property type="entry name" value="Dihydroorotase_CS"/>
</dbReference>
<dbReference type="GO" id="GO:0004151">
    <property type="term" value="F:dihydroorotase activity"/>
    <property type="evidence" value="ECO:0007669"/>
    <property type="project" value="UniProtKB-UniRule"/>
</dbReference>
<feature type="binding site" evidence="9">
    <location>
        <position position="136"/>
    </location>
    <ligand>
        <name>substrate</name>
    </ligand>
</feature>
<name>A0A0W0U9M5_9GAMM</name>
<feature type="binding site" evidence="9">
    <location>
        <position position="172"/>
    </location>
    <ligand>
        <name>Zn(2+)</name>
        <dbReference type="ChEBI" id="CHEBI:29105"/>
        <label>2</label>
    </ligand>
</feature>
<feature type="modified residue" description="N6-carboxylysine" evidence="9">
    <location>
        <position position="99"/>
    </location>
</feature>
<dbReference type="PANTHER" id="PTHR43137:SF1">
    <property type="entry name" value="DIHYDROOROTASE"/>
    <property type="match status" value="1"/>
</dbReference>
<dbReference type="Gene3D" id="3.20.20.140">
    <property type="entry name" value="Metal-dependent hydrolases"/>
    <property type="match status" value="1"/>
</dbReference>
<gene>
    <name evidence="9" type="primary">pyrC</name>
    <name evidence="10" type="ORF">Lgee_0091</name>
</gene>
<dbReference type="InterPro" id="IPR006680">
    <property type="entry name" value="Amidohydro-rel"/>
</dbReference>
<dbReference type="STRING" id="45065.Lgee_0091"/>
<keyword evidence="6 9" id="KW-0378">Hydrolase</keyword>
<dbReference type="OrthoDB" id="9808095at2"/>
<dbReference type="GO" id="GO:0008270">
    <property type="term" value="F:zinc ion binding"/>
    <property type="evidence" value="ECO:0007669"/>
    <property type="project" value="UniProtKB-UniRule"/>
</dbReference>
<dbReference type="GO" id="GO:0005829">
    <property type="term" value="C:cytosol"/>
    <property type="evidence" value="ECO:0007669"/>
    <property type="project" value="TreeGrafter"/>
</dbReference>
<feature type="binding site" evidence="9">
    <location>
        <begin position="15"/>
        <end position="17"/>
    </location>
    <ligand>
        <name>substrate</name>
    </ligand>
</feature>
<feature type="binding site" evidence="9">
    <location>
        <position position="41"/>
    </location>
    <ligand>
        <name>substrate</name>
    </ligand>
</feature>
<feature type="binding site" evidence="9">
    <location>
        <position position="15"/>
    </location>
    <ligand>
        <name>Zn(2+)</name>
        <dbReference type="ChEBI" id="CHEBI:29105"/>
        <label>1</label>
    </ligand>
</feature>
<feature type="binding site" evidence="9">
    <location>
        <position position="249"/>
    </location>
    <ligand>
        <name>substrate</name>
    </ligand>
</feature>
<reference evidence="10 11" key="1">
    <citation type="submission" date="2015-11" db="EMBL/GenBank/DDBJ databases">
        <title>Genomic analysis of 38 Legionella species identifies large and diverse effector repertoires.</title>
        <authorList>
            <person name="Burstein D."/>
            <person name="Amaro F."/>
            <person name="Zusman T."/>
            <person name="Lifshitz Z."/>
            <person name="Cohen O."/>
            <person name="Gilbert J.A."/>
            <person name="Pupko T."/>
            <person name="Shuman H.A."/>
            <person name="Segal G."/>
        </authorList>
    </citation>
    <scope>NUCLEOTIDE SEQUENCE [LARGE SCALE GENOMIC DNA]</scope>
    <source>
        <strain evidence="10 11">ATCC 49504</strain>
    </source>
</reference>
<dbReference type="GO" id="GO:0044205">
    <property type="term" value="P:'de novo' UMP biosynthetic process"/>
    <property type="evidence" value="ECO:0007669"/>
    <property type="project" value="UniProtKB-UniRule"/>
</dbReference>
<evidence type="ECO:0000256" key="6">
    <source>
        <dbReference type="ARBA" id="ARBA00022801"/>
    </source>
</evidence>
<feature type="binding site" description="via carbamate group" evidence="9">
    <location>
        <position position="99"/>
    </location>
    <ligand>
        <name>Zn(2+)</name>
        <dbReference type="ChEBI" id="CHEBI:29105"/>
        <label>1</label>
    </ligand>
</feature>
<accession>A0A0W0U9M5</accession>
<dbReference type="EMBL" id="LNYC01000003">
    <property type="protein sequence ID" value="KTD04481.1"/>
    <property type="molecule type" value="Genomic_DNA"/>
</dbReference>
<dbReference type="SUPFAM" id="SSF51556">
    <property type="entry name" value="Metallo-dependent hydrolases"/>
    <property type="match status" value="1"/>
</dbReference>
<feature type="binding site" evidence="9">
    <location>
        <position position="13"/>
    </location>
    <ligand>
        <name>Zn(2+)</name>
        <dbReference type="ChEBI" id="CHEBI:29105"/>
        <label>1</label>
    </ligand>
</feature>
<sequence>MQSLIITQPDDWHVHLRDGDMLKDTVAASARHFGRILAMPNLKPALTTVASLQQYRERIYATLPAQHALDVRLTLFLNHEVTPDTLMAAKAHPWIAGAKFYPLGATTHSDEGASGLRPLYPLLECMQSLDLVLQLHGEVTHGDIFTRERHFVESVLTPLVSDFPKLRIVLEHVSTKAAVEFVESAPDTVAATITPHHLLYNRNHLLAGGIRPHYYCLPILKSAGNQQTLMRAATSGNPKFFAGTDSAPHAVETKESACGCAGIYSAPYALSLYAEAFADSDKLERLEGFMSQFGADFYKVPPNSRALELRREPSVVPATLSLGTHQVVPMRAGETLAWSVYESA</sequence>
<dbReference type="InterPro" id="IPR004721">
    <property type="entry name" value="DHOdimr"/>
</dbReference>
<feature type="binding site" evidence="9">
    <location>
        <position position="261"/>
    </location>
    <ligand>
        <name>substrate</name>
    </ligand>
</feature>
<evidence type="ECO:0000256" key="9">
    <source>
        <dbReference type="HAMAP-Rule" id="MF_00219"/>
    </source>
</evidence>
<dbReference type="PANTHER" id="PTHR43137">
    <property type="entry name" value="DIHYDROOROTASE"/>
    <property type="match status" value="1"/>
</dbReference>
<dbReference type="InterPro" id="IPR032466">
    <property type="entry name" value="Metal_Hydrolase"/>
</dbReference>
<feature type="binding site" evidence="9">
    <location>
        <position position="245"/>
    </location>
    <ligand>
        <name>Zn(2+)</name>
        <dbReference type="ChEBI" id="CHEBI:29105"/>
        <label>1</label>
    </ligand>
</feature>
<evidence type="ECO:0000256" key="1">
    <source>
        <dbReference type="ARBA" id="ARBA00002368"/>
    </source>
</evidence>
<dbReference type="PATRIC" id="fig|45065.4.peg.101"/>
<dbReference type="UniPathway" id="UPA00070">
    <property type="reaction ID" value="UER00117"/>
</dbReference>
<comment type="catalytic activity">
    <reaction evidence="9">
        <text>(S)-dihydroorotate + H2O = N-carbamoyl-L-aspartate + H(+)</text>
        <dbReference type="Rhea" id="RHEA:24296"/>
        <dbReference type="ChEBI" id="CHEBI:15377"/>
        <dbReference type="ChEBI" id="CHEBI:15378"/>
        <dbReference type="ChEBI" id="CHEBI:30864"/>
        <dbReference type="ChEBI" id="CHEBI:32814"/>
        <dbReference type="EC" id="3.5.2.3"/>
    </reaction>
</comment>
<comment type="function">
    <text evidence="1 9">Catalyzes the reversible cyclization of carbamoyl aspartate to dihydroorotate.</text>
</comment>
<dbReference type="AlphaFoldDB" id="A0A0W0U9M5"/>
<keyword evidence="11" id="KW-1185">Reference proteome</keyword>
<feature type="binding site" evidence="9">
    <location>
        <position position="217"/>
    </location>
    <ligand>
        <name>substrate</name>
    </ligand>
</feature>
<dbReference type="EC" id="3.5.2.3" evidence="4 9"/>
<keyword evidence="8 9" id="KW-0665">Pyrimidine biosynthesis</keyword>
<feature type="binding site" evidence="9">
    <location>
        <position position="136"/>
    </location>
    <ligand>
        <name>Zn(2+)</name>
        <dbReference type="ChEBI" id="CHEBI:29105"/>
        <label>2</label>
    </ligand>
</feature>
<feature type="binding site" description="via carbamate group" evidence="9">
    <location>
        <position position="99"/>
    </location>
    <ligand>
        <name>Zn(2+)</name>
        <dbReference type="ChEBI" id="CHEBI:29105"/>
        <label>2</label>
    </ligand>
</feature>
<evidence type="ECO:0000256" key="7">
    <source>
        <dbReference type="ARBA" id="ARBA00022833"/>
    </source>
</evidence>
<protein>
    <recommendedName>
        <fullName evidence="4 9">Dihydroorotase</fullName>
        <shortName evidence="9">DHOase</shortName>
        <ecNumber evidence="4 9">3.5.2.3</ecNumber>
    </recommendedName>
</protein>
<dbReference type="NCBIfam" id="TIGR00856">
    <property type="entry name" value="pyrC_dimer"/>
    <property type="match status" value="1"/>
</dbReference>
<evidence type="ECO:0000256" key="2">
    <source>
        <dbReference type="ARBA" id="ARBA00004880"/>
    </source>
</evidence>
<dbReference type="RefSeq" id="WP_028386208.1">
    <property type="nucleotide sequence ID" value="NZ_CAAAHN010000012.1"/>
</dbReference>
<dbReference type="GO" id="GO:0006207">
    <property type="term" value="P:'de novo' pyrimidine nucleobase biosynthetic process"/>
    <property type="evidence" value="ECO:0007669"/>
    <property type="project" value="TreeGrafter"/>
</dbReference>
<dbReference type="PROSITE" id="PS00483">
    <property type="entry name" value="DIHYDROOROTASE_2"/>
    <property type="match status" value="1"/>
</dbReference>
<dbReference type="Pfam" id="PF04909">
    <property type="entry name" value="Amidohydro_2"/>
    <property type="match status" value="1"/>
</dbReference>
<evidence type="ECO:0000313" key="11">
    <source>
        <dbReference type="Proteomes" id="UP000054785"/>
    </source>
</evidence>
<evidence type="ECO:0000256" key="8">
    <source>
        <dbReference type="ARBA" id="ARBA00022975"/>
    </source>
</evidence>
<comment type="cofactor">
    <cofactor evidence="9">
        <name>Zn(2+)</name>
        <dbReference type="ChEBI" id="CHEBI:29105"/>
    </cofactor>
    <text evidence="9">Binds 2 Zn(2+) ions per subunit.</text>
</comment>
<dbReference type="HAMAP" id="MF_00219">
    <property type="entry name" value="PyrC_classII"/>
    <property type="match status" value="1"/>
</dbReference>
<keyword evidence="5 9" id="KW-0479">Metal-binding</keyword>
<evidence type="ECO:0000313" key="10">
    <source>
        <dbReference type="EMBL" id="KTD04481.1"/>
    </source>
</evidence>
<feature type="active site" evidence="9">
    <location>
        <position position="245"/>
    </location>
</feature>
<evidence type="ECO:0000256" key="3">
    <source>
        <dbReference type="ARBA" id="ARBA00005631"/>
    </source>
</evidence>
<dbReference type="PROSITE" id="PS00482">
    <property type="entry name" value="DIHYDROOROTASE_1"/>
    <property type="match status" value="1"/>
</dbReference>
<dbReference type="PIRSF" id="PIRSF001237">
    <property type="entry name" value="DHOdimr"/>
    <property type="match status" value="1"/>
</dbReference>
<evidence type="ECO:0000256" key="5">
    <source>
        <dbReference type="ARBA" id="ARBA00022723"/>
    </source>
</evidence>
<comment type="pathway">
    <text evidence="2 9">Pyrimidine metabolism; UMP biosynthesis via de novo pathway; (S)-dihydroorotate from bicarbonate: step 3/3.</text>
</comment>
<proteinExistence type="inferred from homology"/>